<comment type="caution">
    <text evidence="4">The sequence shown here is derived from an EMBL/GenBank/DDBJ whole genome shotgun (WGS) entry which is preliminary data.</text>
</comment>
<feature type="compositionally biased region" description="Acidic residues" evidence="1">
    <location>
        <begin position="97"/>
        <end position="106"/>
    </location>
</feature>
<dbReference type="Pfam" id="PF04782">
    <property type="entry name" value="DUF632"/>
    <property type="match status" value="1"/>
</dbReference>
<dbReference type="OrthoDB" id="658187at2759"/>
<evidence type="ECO:0000313" key="5">
    <source>
        <dbReference type="Proteomes" id="UP000036987"/>
    </source>
</evidence>
<evidence type="ECO:0008006" key="6">
    <source>
        <dbReference type="Google" id="ProtNLM"/>
    </source>
</evidence>
<dbReference type="Proteomes" id="UP000036987">
    <property type="component" value="Unassembled WGS sequence"/>
</dbReference>
<reference evidence="5" key="1">
    <citation type="journal article" date="2016" name="Nature">
        <title>The genome of the seagrass Zostera marina reveals angiosperm adaptation to the sea.</title>
        <authorList>
            <person name="Olsen J.L."/>
            <person name="Rouze P."/>
            <person name="Verhelst B."/>
            <person name="Lin Y.-C."/>
            <person name="Bayer T."/>
            <person name="Collen J."/>
            <person name="Dattolo E."/>
            <person name="De Paoli E."/>
            <person name="Dittami S."/>
            <person name="Maumus F."/>
            <person name="Michel G."/>
            <person name="Kersting A."/>
            <person name="Lauritano C."/>
            <person name="Lohaus R."/>
            <person name="Toepel M."/>
            <person name="Tonon T."/>
            <person name="Vanneste K."/>
            <person name="Amirebrahimi M."/>
            <person name="Brakel J."/>
            <person name="Bostroem C."/>
            <person name="Chovatia M."/>
            <person name="Grimwood J."/>
            <person name="Jenkins J.W."/>
            <person name="Jueterbock A."/>
            <person name="Mraz A."/>
            <person name="Stam W.T."/>
            <person name="Tice H."/>
            <person name="Bornberg-Bauer E."/>
            <person name="Green P.J."/>
            <person name="Pearson G.A."/>
            <person name="Procaccini G."/>
            <person name="Duarte C.M."/>
            <person name="Schmutz J."/>
            <person name="Reusch T.B.H."/>
            <person name="Van de Peer Y."/>
        </authorList>
    </citation>
    <scope>NUCLEOTIDE SEQUENCE [LARGE SCALE GENOMIC DNA]</scope>
    <source>
        <strain evidence="5">cv. Finnish</strain>
    </source>
</reference>
<feature type="domain" description="DUF632" evidence="2">
    <location>
        <begin position="308"/>
        <end position="611"/>
    </location>
</feature>
<name>A0A0K9NNJ4_ZOSMR</name>
<keyword evidence="5" id="KW-1185">Reference proteome</keyword>
<accession>A0A0K9NNJ4</accession>
<dbReference type="STRING" id="29655.A0A0K9NNJ4"/>
<dbReference type="PANTHER" id="PTHR21450">
    <property type="entry name" value="PROTEIN ALTERED PHOSPHATE STARVATION RESPONSE 1"/>
    <property type="match status" value="1"/>
</dbReference>
<evidence type="ECO:0000313" key="4">
    <source>
        <dbReference type="EMBL" id="KMZ58354.1"/>
    </source>
</evidence>
<dbReference type="PANTHER" id="PTHR21450:SF41">
    <property type="entry name" value="RNA POLYMERASE SUBUNIT BETA, PUTATIVE (DUF630 AND DUF632)-RELATED"/>
    <property type="match status" value="1"/>
</dbReference>
<dbReference type="InterPro" id="IPR006867">
    <property type="entry name" value="DUF632"/>
</dbReference>
<dbReference type="InterPro" id="IPR006868">
    <property type="entry name" value="DUF630"/>
</dbReference>
<dbReference type="Pfam" id="PF04783">
    <property type="entry name" value="DUF630"/>
    <property type="match status" value="1"/>
</dbReference>
<feature type="region of interest" description="Disordered" evidence="1">
    <location>
        <begin position="64"/>
        <end position="106"/>
    </location>
</feature>
<dbReference type="AlphaFoldDB" id="A0A0K9NNJ4"/>
<evidence type="ECO:0000259" key="3">
    <source>
        <dbReference type="Pfam" id="PF04783"/>
    </source>
</evidence>
<feature type="domain" description="DUF630" evidence="3">
    <location>
        <begin position="3"/>
        <end position="57"/>
    </location>
</feature>
<protein>
    <recommendedName>
        <fullName evidence="6">DUF632 domain-containing protein</fullName>
    </recommendedName>
</protein>
<evidence type="ECO:0000256" key="1">
    <source>
        <dbReference type="SAM" id="MobiDB-lite"/>
    </source>
</evidence>
<organism evidence="4 5">
    <name type="scientific">Zostera marina</name>
    <name type="common">Eelgrass</name>
    <dbReference type="NCBI Taxonomy" id="29655"/>
    <lineage>
        <taxon>Eukaryota</taxon>
        <taxon>Viridiplantae</taxon>
        <taxon>Streptophyta</taxon>
        <taxon>Embryophyta</taxon>
        <taxon>Tracheophyta</taxon>
        <taxon>Spermatophyta</taxon>
        <taxon>Magnoliopsida</taxon>
        <taxon>Liliopsida</taxon>
        <taxon>Zosteraceae</taxon>
        <taxon>Zostera</taxon>
    </lineage>
</organism>
<feature type="compositionally biased region" description="Polar residues" evidence="1">
    <location>
        <begin position="71"/>
        <end position="93"/>
    </location>
</feature>
<sequence length="718" mass="81585">MGGCVGSRLEESEVVTLCRDRVRNLSAAGDYRYALADAHASYIHLLRFVGGSLHRFFVTTYPPPSLTPPTHMQSPPRSSSLRVDSDSHLQFNSSDDHTDDGDEDEDEACLNSHQLHSIDESATSKTETCLNFTKKDVPVSTTLIYDAGEGGMSSASYACPPTHSNPSTYDGFIESSLPPPLPPPPQSSSWDFLNPFDFYQIHQQMFTFSQTSRDLREEEGIPDLEDEEYNTFMTGSDNVEKIVNRTSSLKKNSGDLISLSKDDMVGEDEGRRSIGREKENNIFADRELQQQSNGGQQSKLALGSRSSLSDVMHEINVNFEEASVFCKEICRILEVGKLPYHKRQYNVISSKVRHAMTINSSPSAMKNDDGFFHLDFDGEKGMKSGNLSSTLQKLYVWEKKQYEEVKAVEVMQLCHNKKCNMLKQLYDKGAEAPKIDSMRDAVMKLSTKIIITIEVVESISKMINKLRDEELWPKLHELIEGLAKMWQNLTKCHRNQFQAIIESNHMDAVARKFDDEHMKLTMQLALDLLKWIEIFSFWINAQKSYVRSLNDWLMKCLPSDREETVDGLVPFSPGRLGAPLVFVICNDWFHAMANVTEQEVVEAIELFTGNVMQIWNRHYEARLDGMNANEGNDRQIKALGKEDQQFWKAVDALNKNQSITIHLYNDKAHTITKPIGLQEALRNIFKTLERFSENYARIYEELCIRCNQNSISGNTLLG</sequence>
<dbReference type="OMA" id="GRDNQPT"/>
<gene>
    <name evidence="4" type="ORF">ZOSMA_77G00110</name>
</gene>
<evidence type="ECO:0000259" key="2">
    <source>
        <dbReference type="Pfam" id="PF04782"/>
    </source>
</evidence>
<dbReference type="EMBL" id="LFYR01001945">
    <property type="protein sequence ID" value="KMZ58354.1"/>
    <property type="molecule type" value="Genomic_DNA"/>
</dbReference>
<proteinExistence type="predicted"/>